<organism evidence="2 3">
    <name type="scientific">Triangularia verruculosa</name>
    <dbReference type="NCBI Taxonomy" id="2587418"/>
    <lineage>
        <taxon>Eukaryota</taxon>
        <taxon>Fungi</taxon>
        <taxon>Dikarya</taxon>
        <taxon>Ascomycota</taxon>
        <taxon>Pezizomycotina</taxon>
        <taxon>Sordariomycetes</taxon>
        <taxon>Sordariomycetidae</taxon>
        <taxon>Sordariales</taxon>
        <taxon>Podosporaceae</taxon>
        <taxon>Triangularia</taxon>
    </lineage>
</organism>
<feature type="compositionally biased region" description="Basic and acidic residues" evidence="1">
    <location>
        <begin position="427"/>
        <end position="446"/>
    </location>
</feature>
<reference evidence="2" key="1">
    <citation type="journal article" date="2023" name="Mol. Phylogenet. Evol.">
        <title>Genome-scale phylogeny and comparative genomics of the fungal order Sordariales.</title>
        <authorList>
            <person name="Hensen N."/>
            <person name="Bonometti L."/>
            <person name="Westerberg I."/>
            <person name="Brannstrom I.O."/>
            <person name="Guillou S."/>
            <person name="Cros-Aarteil S."/>
            <person name="Calhoun S."/>
            <person name="Haridas S."/>
            <person name="Kuo A."/>
            <person name="Mondo S."/>
            <person name="Pangilinan J."/>
            <person name="Riley R."/>
            <person name="LaButti K."/>
            <person name="Andreopoulos B."/>
            <person name="Lipzen A."/>
            <person name="Chen C."/>
            <person name="Yan M."/>
            <person name="Daum C."/>
            <person name="Ng V."/>
            <person name="Clum A."/>
            <person name="Steindorff A."/>
            <person name="Ohm R.A."/>
            <person name="Martin F."/>
            <person name="Silar P."/>
            <person name="Natvig D.O."/>
            <person name="Lalanne C."/>
            <person name="Gautier V."/>
            <person name="Ament-Velasquez S.L."/>
            <person name="Kruys A."/>
            <person name="Hutchinson M.I."/>
            <person name="Powell A.J."/>
            <person name="Barry K."/>
            <person name="Miller A.N."/>
            <person name="Grigoriev I.V."/>
            <person name="Debuchy R."/>
            <person name="Gladieux P."/>
            <person name="Hiltunen Thoren M."/>
            <person name="Johannesson H."/>
        </authorList>
    </citation>
    <scope>NUCLEOTIDE SEQUENCE</scope>
    <source>
        <strain evidence="2">CBS 315.58</strain>
    </source>
</reference>
<protein>
    <submittedName>
        <fullName evidence="2">Uncharacterized protein</fullName>
    </submittedName>
</protein>
<evidence type="ECO:0000256" key="1">
    <source>
        <dbReference type="SAM" id="MobiDB-lite"/>
    </source>
</evidence>
<comment type="caution">
    <text evidence="2">The sequence shown here is derived from an EMBL/GenBank/DDBJ whole genome shotgun (WGS) entry which is preliminary data.</text>
</comment>
<evidence type="ECO:0000313" key="3">
    <source>
        <dbReference type="Proteomes" id="UP001303160"/>
    </source>
</evidence>
<sequence>MEEYPIVRSPEGVESPVRITVELTYATNAAEDIDTIYNLNLAQNFSSPIWNHVFPGISDRRTKHTDYPYFEDLLKGHIRYNQENLEPEHQKFSPVPENTPEKFLDPEKFSHWHNNHAKFNLNGSLIDPYSTIADFFTTYESNPTSQPHIHTLPTHVCQRLPNVTYHDQFIQERILDSFLEHIPPEKEDGPKRLHDGLWLCQNLAIAPHYDLSTRKSALSHLLDFIHDATAIPIHYREDSTIPPGPDPICICLPDADDAIPALLSDSWSRGTIQVPFERPKLYFHKAEEMTVHRVAIQRREKVGQGTPIQFRYKPKETDRYYKEKMGREKHEYEQQNKRNQEEMVPMRLRDEEAKKRAHQIQYPRPRSFYLIAEVFNPSTGKQELVATACFEWITKHHTAKASRAHIAYDRTTKAHCTLIHNIKDSHLEPEHAAEARKQRAEERRTLGEPQEYVSVAIDANSTSADFFTTYHTLEHAPQIPNLERPFQKKLSHPTQHYETLQHRTLDSILGPEKTPYPSFLDLLYGSKIFPGLWHCHSLGVSPSPSIPDLLKRSAVSHILAWMQGAASLPLSSPPNNAPAGPECICLSLPAKDETIPALIPTSIGYQRPKAERVPIVPPGVLDIVKQKLGGSKDSREKKDQDLVVVYNMYLFTPQKRQREMWQQCLYKPAVAKQFYEEQAARGKKEADEAREKYQKEQEKLEEKKKKKERKASTGENAGSGGGDSRARNAGHFQGPSGLTMAVTLFNTQPRATAVKIIP</sequence>
<proteinExistence type="predicted"/>
<name>A0AAN6XJW3_9PEZI</name>
<gene>
    <name evidence="2" type="ORF">QBC40DRAFT_349144</name>
</gene>
<reference evidence="2" key="2">
    <citation type="submission" date="2023-05" db="EMBL/GenBank/DDBJ databases">
        <authorList>
            <consortium name="Lawrence Berkeley National Laboratory"/>
            <person name="Steindorff A."/>
            <person name="Hensen N."/>
            <person name="Bonometti L."/>
            <person name="Westerberg I."/>
            <person name="Brannstrom I.O."/>
            <person name="Guillou S."/>
            <person name="Cros-Aarteil S."/>
            <person name="Calhoun S."/>
            <person name="Haridas S."/>
            <person name="Kuo A."/>
            <person name="Mondo S."/>
            <person name="Pangilinan J."/>
            <person name="Riley R."/>
            <person name="Labutti K."/>
            <person name="Andreopoulos B."/>
            <person name="Lipzen A."/>
            <person name="Chen C."/>
            <person name="Yanf M."/>
            <person name="Daum C."/>
            <person name="Ng V."/>
            <person name="Clum A."/>
            <person name="Ohm R."/>
            <person name="Martin F."/>
            <person name="Silar P."/>
            <person name="Natvig D."/>
            <person name="Lalanne C."/>
            <person name="Gautier V."/>
            <person name="Ament-Velasquez S.L."/>
            <person name="Kruys A."/>
            <person name="Hutchinson M.I."/>
            <person name="Powell A.J."/>
            <person name="Barry K."/>
            <person name="Miller A.N."/>
            <person name="Grigoriev I.V."/>
            <person name="Debuchy R."/>
            <person name="Gladieux P."/>
            <person name="Thoren M.H."/>
            <person name="Johannesson H."/>
        </authorList>
    </citation>
    <scope>NUCLEOTIDE SEQUENCE</scope>
    <source>
        <strain evidence="2">CBS 315.58</strain>
    </source>
</reference>
<feature type="region of interest" description="Disordered" evidence="1">
    <location>
        <begin position="427"/>
        <end position="447"/>
    </location>
</feature>
<feature type="compositionally biased region" description="Basic and acidic residues" evidence="1">
    <location>
        <begin position="682"/>
        <end position="703"/>
    </location>
</feature>
<keyword evidence="3" id="KW-1185">Reference proteome</keyword>
<dbReference type="Proteomes" id="UP001303160">
    <property type="component" value="Unassembled WGS sequence"/>
</dbReference>
<accession>A0AAN6XJW3</accession>
<dbReference type="AlphaFoldDB" id="A0AAN6XJW3"/>
<evidence type="ECO:0000313" key="2">
    <source>
        <dbReference type="EMBL" id="KAK4199832.1"/>
    </source>
</evidence>
<dbReference type="EMBL" id="MU863927">
    <property type="protein sequence ID" value="KAK4199832.1"/>
    <property type="molecule type" value="Genomic_DNA"/>
</dbReference>
<feature type="region of interest" description="Disordered" evidence="1">
    <location>
        <begin position="682"/>
        <end position="737"/>
    </location>
</feature>